<organism evidence="3 4">
    <name type="scientific">Ruminococcus albus 8</name>
    <dbReference type="NCBI Taxonomy" id="246199"/>
    <lineage>
        <taxon>Bacteria</taxon>
        <taxon>Bacillati</taxon>
        <taxon>Bacillota</taxon>
        <taxon>Clostridia</taxon>
        <taxon>Eubacteriales</taxon>
        <taxon>Oscillospiraceae</taxon>
        <taxon>Ruminococcus</taxon>
    </lineage>
</organism>
<proteinExistence type="predicted"/>
<dbReference type="eggNOG" id="ENOG5030Q3Q">
    <property type="taxonomic scope" value="Bacteria"/>
</dbReference>
<feature type="region of interest" description="Disordered" evidence="1">
    <location>
        <begin position="1"/>
        <end position="20"/>
    </location>
</feature>
<keyword evidence="4" id="KW-1185">Reference proteome</keyword>
<evidence type="ECO:0000256" key="1">
    <source>
        <dbReference type="SAM" id="MobiDB-lite"/>
    </source>
</evidence>
<dbReference type="EMBL" id="ADKM02000062">
    <property type="protein sequence ID" value="EGC03719.1"/>
    <property type="molecule type" value="Genomic_DNA"/>
</dbReference>
<reference evidence="3 4" key="1">
    <citation type="submission" date="2011-02" db="EMBL/GenBank/DDBJ databases">
        <authorList>
            <person name="Nelson K.E."/>
            <person name="Sutton G."/>
            <person name="Torralba M."/>
            <person name="Durkin S."/>
            <person name="Harkins D."/>
            <person name="Montgomery R."/>
            <person name="Ziemer C."/>
            <person name="Klaassens E."/>
            <person name="Ocuiv P."/>
            <person name="Morrison M."/>
        </authorList>
    </citation>
    <scope>NUCLEOTIDE SEQUENCE [LARGE SCALE GENOMIC DNA]</scope>
    <source>
        <strain evidence="3 4">8</strain>
    </source>
</reference>
<evidence type="ECO:0000313" key="3">
    <source>
        <dbReference type="EMBL" id="EGC03719.1"/>
    </source>
</evidence>
<dbReference type="Proteomes" id="UP000004259">
    <property type="component" value="Unassembled WGS sequence"/>
</dbReference>
<evidence type="ECO:0000259" key="2">
    <source>
        <dbReference type="Pfam" id="PF22043"/>
    </source>
</evidence>
<sequence length="184" mass="20385">MGLFDNIGTPVSTNAPQQSGNRTVDVTFARLPENFAEFAALPQAALANPFDTAALTVLALCFYPQDKDASIQMLGLLKGPQPLSAYEQQFLRDRFSAADYVPRSYFVGATPNNDYKPAEPYTVKVSENPYSYQEQGYAKLYLQSGGADSPRAVTLRLAKDGKWYLWEQFLLAGIRQPESSNPWA</sequence>
<protein>
    <submittedName>
        <fullName evidence="3">Conserved domain protein</fullName>
    </submittedName>
</protein>
<feature type="compositionally biased region" description="Polar residues" evidence="1">
    <location>
        <begin position="9"/>
        <end position="20"/>
    </location>
</feature>
<accession>E9SAQ1</accession>
<dbReference type="Pfam" id="PF22043">
    <property type="entry name" value="DUF6935"/>
    <property type="match status" value="1"/>
</dbReference>
<comment type="caution">
    <text evidence="3">The sequence shown here is derived from an EMBL/GenBank/DDBJ whole genome shotgun (WGS) entry which is preliminary data.</text>
</comment>
<dbReference type="AlphaFoldDB" id="E9SAQ1"/>
<dbReference type="STRING" id="246199.CUS_8013"/>
<dbReference type="RefSeq" id="WP_002848606.1">
    <property type="nucleotide sequence ID" value="NZ_ADKM02000062.1"/>
</dbReference>
<dbReference type="InterPro" id="IPR053907">
    <property type="entry name" value="DUF6935"/>
</dbReference>
<dbReference type="OrthoDB" id="980987at2"/>
<name>E9SAQ1_RUMAL</name>
<feature type="domain" description="DUF6935" evidence="2">
    <location>
        <begin position="30"/>
        <end position="178"/>
    </location>
</feature>
<evidence type="ECO:0000313" key="4">
    <source>
        <dbReference type="Proteomes" id="UP000004259"/>
    </source>
</evidence>
<gene>
    <name evidence="3" type="ORF">CUS_8013</name>
</gene>